<dbReference type="AlphaFoldDB" id="A0A1E8PMS6"/>
<keyword evidence="2" id="KW-0472">Membrane</keyword>
<accession>A0A1E8PMS6</accession>
<evidence type="ECO:0000313" key="4">
    <source>
        <dbReference type="Proteomes" id="UP000092634"/>
    </source>
</evidence>
<dbReference type="EMBL" id="MAQB02000006">
    <property type="protein sequence ID" value="OFJ47247.1"/>
    <property type="molecule type" value="Genomic_DNA"/>
</dbReference>
<evidence type="ECO:0000256" key="2">
    <source>
        <dbReference type="SAM" id="Phobius"/>
    </source>
</evidence>
<feature type="transmembrane region" description="Helical" evidence="2">
    <location>
        <begin position="37"/>
        <end position="57"/>
    </location>
</feature>
<protein>
    <submittedName>
        <fullName evidence="3">Uncharacterized protein</fullName>
    </submittedName>
</protein>
<dbReference type="Proteomes" id="UP000092634">
    <property type="component" value="Unassembled WGS sequence"/>
</dbReference>
<evidence type="ECO:0000313" key="3">
    <source>
        <dbReference type="EMBL" id="OFJ47247.1"/>
    </source>
</evidence>
<name>A0A1E8PMS6_9BURK</name>
<keyword evidence="2" id="KW-1133">Transmembrane helix</keyword>
<reference evidence="3 4" key="1">
    <citation type="submission" date="2016-10" db="EMBL/GenBank/DDBJ databases">
        <title>Updated version of Genome Assembly of Janthinobacterium lividum ERGS5:01.</title>
        <authorList>
            <person name="Kumar R."/>
            <person name="Acharya V."/>
            <person name="Singh D."/>
        </authorList>
    </citation>
    <scope>NUCLEOTIDE SEQUENCE [LARGE SCALE GENOMIC DNA]</scope>
    <source>
        <strain evidence="3 4">ERGS5:01</strain>
    </source>
</reference>
<organism evidence="3 4">
    <name type="scientific">Janthinobacterium lividum</name>
    <dbReference type="NCBI Taxonomy" id="29581"/>
    <lineage>
        <taxon>Bacteria</taxon>
        <taxon>Pseudomonadati</taxon>
        <taxon>Pseudomonadota</taxon>
        <taxon>Betaproteobacteria</taxon>
        <taxon>Burkholderiales</taxon>
        <taxon>Oxalobacteraceae</taxon>
        <taxon>Janthinobacterium</taxon>
    </lineage>
</organism>
<feature type="transmembrane region" description="Helical" evidence="2">
    <location>
        <begin position="63"/>
        <end position="81"/>
    </location>
</feature>
<gene>
    <name evidence="3" type="ORF">BA896_015585</name>
</gene>
<comment type="caution">
    <text evidence="3">The sequence shown here is derived from an EMBL/GenBank/DDBJ whole genome shotgun (WGS) entry which is preliminary data.</text>
</comment>
<feature type="region of interest" description="Disordered" evidence="1">
    <location>
        <begin position="1"/>
        <end position="26"/>
    </location>
</feature>
<proteinExistence type="predicted"/>
<sequence>MRMAHRRTLRYSADIANRPPDRTDHEHAKKHLENMEAIFTIAVAIACGASYASYASFTQPTAAVTSAAVQTGAIPVVVVSAKRMTEQEKKISLIEERQALLANANASAL</sequence>
<keyword evidence="2" id="KW-0812">Transmembrane</keyword>
<evidence type="ECO:0000256" key="1">
    <source>
        <dbReference type="SAM" id="MobiDB-lite"/>
    </source>
</evidence>